<dbReference type="Proteomes" id="UP001371305">
    <property type="component" value="Unassembled WGS sequence"/>
</dbReference>
<proteinExistence type="predicted"/>
<accession>A0ABU9B2Y8</accession>
<gene>
    <name evidence="2" type="ORF">WKV53_28050</name>
</gene>
<dbReference type="EMBL" id="JBBUKT010000019">
    <property type="protein sequence ID" value="MEK7954403.1"/>
    <property type="molecule type" value="Genomic_DNA"/>
</dbReference>
<dbReference type="CDD" id="cd03801">
    <property type="entry name" value="GT4_PimA-like"/>
    <property type="match status" value="1"/>
</dbReference>
<evidence type="ECO:0000259" key="1">
    <source>
        <dbReference type="Pfam" id="PF13579"/>
    </source>
</evidence>
<protein>
    <submittedName>
        <fullName evidence="2">Glycosyltransferase family 4 protein</fullName>
        <ecNumber evidence="2">2.4.-.-</ecNumber>
    </submittedName>
</protein>
<dbReference type="InterPro" id="IPR050194">
    <property type="entry name" value="Glycosyltransferase_grp1"/>
</dbReference>
<dbReference type="GO" id="GO:0016757">
    <property type="term" value="F:glycosyltransferase activity"/>
    <property type="evidence" value="ECO:0007669"/>
    <property type="project" value="UniProtKB-KW"/>
</dbReference>
<evidence type="ECO:0000313" key="3">
    <source>
        <dbReference type="Proteomes" id="UP001371305"/>
    </source>
</evidence>
<dbReference type="Pfam" id="PF13579">
    <property type="entry name" value="Glyco_trans_4_4"/>
    <property type="match status" value="1"/>
</dbReference>
<dbReference type="EC" id="2.4.-.-" evidence="2"/>
<reference evidence="2 3" key="1">
    <citation type="submission" date="2024-04" db="EMBL/GenBank/DDBJ databases">
        <title>Luteolibacter sp. isolated from soil.</title>
        <authorList>
            <person name="An J."/>
        </authorList>
    </citation>
    <scope>NUCLEOTIDE SEQUENCE [LARGE SCALE GENOMIC DNA]</scope>
    <source>
        <strain evidence="2 3">Y139</strain>
    </source>
</reference>
<keyword evidence="3" id="KW-1185">Reference proteome</keyword>
<dbReference type="PANTHER" id="PTHR45947">
    <property type="entry name" value="SULFOQUINOVOSYL TRANSFERASE SQD2"/>
    <property type="match status" value="1"/>
</dbReference>
<organism evidence="2 3">
    <name type="scientific">Luteolibacter soli</name>
    <dbReference type="NCBI Taxonomy" id="3135280"/>
    <lineage>
        <taxon>Bacteria</taxon>
        <taxon>Pseudomonadati</taxon>
        <taxon>Verrucomicrobiota</taxon>
        <taxon>Verrucomicrobiia</taxon>
        <taxon>Verrucomicrobiales</taxon>
        <taxon>Verrucomicrobiaceae</taxon>
        <taxon>Luteolibacter</taxon>
    </lineage>
</organism>
<feature type="domain" description="Glycosyltransferase subfamily 4-like N-terminal" evidence="1">
    <location>
        <begin position="23"/>
        <end position="197"/>
    </location>
</feature>
<name>A0ABU9B2Y8_9BACT</name>
<keyword evidence="2" id="KW-0328">Glycosyltransferase</keyword>
<dbReference type="SUPFAM" id="SSF53756">
    <property type="entry name" value="UDP-Glycosyltransferase/glycogen phosphorylase"/>
    <property type="match status" value="1"/>
</dbReference>
<dbReference type="Gene3D" id="3.40.50.2000">
    <property type="entry name" value="Glycogen Phosphorylase B"/>
    <property type="match status" value="2"/>
</dbReference>
<evidence type="ECO:0000313" key="2">
    <source>
        <dbReference type="EMBL" id="MEK7954403.1"/>
    </source>
</evidence>
<keyword evidence="2" id="KW-0808">Transferase</keyword>
<dbReference type="Pfam" id="PF13692">
    <property type="entry name" value="Glyco_trans_1_4"/>
    <property type="match status" value="1"/>
</dbReference>
<dbReference type="InterPro" id="IPR028098">
    <property type="entry name" value="Glyco_trans_4-like_N"/>
</dbReference>
<dbReference type="PANTHER" id="PTHR45947:SF3">
    <property type="entry name" value="SULFOQUINOVOSYL TRANSFERASE SQD2"/>
    <property type="match status" value="1"/>
</dbReference>
<dbReference type="RefSeq" id="WP_341408173.1">
    <property type="nucleotide sequence ID" value="NZ_JBBUKT010000019.1"/>
</dbReference>
<sequence length="393" mass="43923">MNPPPVRVLYSFPHKLGAGRICTTAWHQVEGASRAGAQVTVFAGSQVRPVNDRIKVKTTLSVGKLRVPYKLIGRDLACHWHDIATSMWLNAHHREVDVVHGWPLGSIRTIRTAKRHGIPVVLERPNAHTAYAYEEVERENRDVGIVLPDNHDHEVDPKRLALEETEYAEADYLLCPSDFVAKTFIDRGFTESKLVRHQYGYDFSRFSPQPPNAAAHDGLVMIYAGVVEPRKGLHHALKAWLASGAHEKGTFMVCGEFVPGYRERLEPMLSHPSVKIMGHRTDLPDLMRQADVFVLSSVEEGSALVTYEARGSGCVLLVSDASGAVCEHMQNGLIHPLRDVAELTAHLRLLDSDRVLLEKLRAASVADLDQLTWDQAGRRLEEVYRSVRRTHAA</sequence>
<comment type="caution">
    <text evidence="2">The sequence shown here is derived from an EMBL/GenBank/DDBJ whole genome shotgun (WGS) entry which is preliminary data.</text>
</comment>